<dbReference type="EC" id="2.1.1.67" evidence="4 9"/>
<gene>
    <name evidence="9" type="primary">tpm</name>
    <name evidence="10" type="ORF">CEG14_06215</name>
</gene>
<comment type="subcellular location">
    <subcellularLocation>
        <location evidence="2 9">Cytoplasm</location>
    </subcellularLocation>
</comment>
<dbReference type="SUPFAM" id="SSF53335">
    <property type="entry name" value="S-adenosyl-L-methionine-dependent methyltransferases"/>
    <property type="match status" value="1"/>
</dbReference>
<dbReference type="GO" id="GO:0010038">
    <property type="term" value="P:response to metal ion"/>
    <property type="evidence" value="ECO:0007669"/>
    <property type="project" value="InterPro"/>
</dbReference>
<reference evidence="10 11" key="1">
    <citation type="submission" date="2017-05" db="EMBL/GenBank/DDBJ databases">
        <title>Complete and WGS of Bordetella genogroups.</title>
        <authorList>
            <person name="Spilker T."/>
            <person name="LiPuma J."/>
        </authorList>
    </citation>
    <scope>NUCLEOTIDE SEQUENCE [LARGE SCALE GENOMIC DNA]</scope>
    <source>
        <strain evidence="10 11">AU17610</strain>
    </source>
</reference>
<dbReference type="GO" id="GO:0008119">
    <property type="term" value="F:thiopurine S-methyltransferase activity"/>
    <property type="evidence" value="ECO:0007669"/>
    <property type="project" value="UniProtKB-UniRule"/>
</dbReference>
<evidence type="ECO:0000313" key="10">
    <source>
        <dbReference type="EMBL" id="OZI39121.1"/>
    </source>
</evidence>
<evidence type="ECO:0000256" key="4">
    <source>
        <dbReference type="ARBA" id="ARBA00011905"/>
    </source>
</evidence>
<dbReference type="GO" id="GO:0032259">
    <property type="term" value="P:methylation"/>
    <property type="evidence" value="ECO:0007669"/>
    <property type="project" value="UniProtKB-KW"/>
</dbReference>
<dbReference type="PIRSF" id="PIRSF023956">
    <property type="entry name" value="Thiopurine_S-methyltransferase"/>
    <property type="match status" value="1"/>
</dbReference>
<feature type="binding site" evidence="9">
    <location>
        <position position="123"/>
    </location>
    <ligand>
        <name>S-adenosyl-L-methionine</name>
        <dbReference type="ChEBI" id="CHEBI:59789"/>
    </ligand>
</feature>
<dbReference type="InterPro" id="IPR029063">
    <property type="entry name" value="SAM-dependent_MTases_sf"/>
</dbReference>
<dbReference type="InterPro" id="IPR025835">
    <property type="entry name" value="Thiopurine_S-MeTrfase"/>
</dbReference>
<comment type="catalytic activity">
    <reaction evidence="1 9">
        <text>S-adenosyl-L-methionine + a thiopurine = S-adenosyl-L-homocysteine + a thiopurine S-methylether.</text>
        <dbReference type="EC" id="2.1.1.67"/>
    </reaction>
</comment>
<evidence type="ECO:0000256" key="2">
    <source>
        <dbReference type="ARBA" id="ARBA00004496"/>
    </source>
</evidence>
<dbReference type="RefSeq" id="WP_094825495.1">
    <property type="nucleotide sequence ID" value="NZ_NEVL01000002.1"/>
</dbReference>
<feature type="binding site" evidence="9">
    <location>
        <position position="10"/>
    </location>
    <ligand>
        <name>S-adenosyl-L-methionine</name>
        <dbReference type="ChEBI" id="CHEBI:59789"/>
    </ligand>
</feature>
<evidence type="ECO:0000256" key="1">
    <source>
        <dbReference type="ARBA" id="ARBA00000903"/>
    </source>
</evidence>
<evidence type="ECO:0000256" key="8">
    <source>
        <dbReference type="ARBA" id="ARBA00022691"/>
    </source>
</evidence>
<dbReference type="PROSITE" id="PS51585">
    <property type="entry name" value="SAM_MT_TPMT"/>
    <property type="match status" value="1"/>
</dbReference>
<dbReference type="Pfam" id="PF05724">
    <property type="entry name" value="TPMT"/>
    <property type="match status" value="1"/>
</dbReference>
<keyword evidence="8 9" id="KW-0949">S-adenosyl-L-methionine</keyword>
<dbReference type="InterPro" id="IPR022474">
    <property type="entry name" value="Thiopur_S-MeTfrase_Se/Te_detox"/>
</dbReference>
<dbReference type="Proteomes" id="UP000217005">
    <property type="component" value="Unassembled WGS sequence"/>
</dbReference>
<keyword evidence="6 9" id="KW-0489">Methyltransferase</keyword>
<evidence type="ECO:0000256" key="5">
    <source>
        <dbReference type="ARBA" id="ARBA00022490"/>
    </source>
</evidence>
<proteinExistence type="inferred from homology"/>
<dbReference type="InterPro" id="IPR008854">
    <property type="entry name" value="TPMT"/>
</dbReference>
<keyword evidence="5 9" id="KW-0963">Cytoplasm</keyword>
<sequence length="219" mass="24781">MDAEFWLERWRDGQTHFHQNRVTPLLQKYWPTLEVTPGSRVLVPLAGKSLDMVWLASQGLQVLGVELARQAVEQFFDENALTPTRRETPAGTVYAAGSIELLCGDIFGMDAALLGSCAAVYDRAALVALPIEMRARYVKHVYGQLAPDYRGVLITLEYDQRRMDGPPFSVGDGEVQSLYRGHSRATLIDRRDIIEKEPKFKQRGLERLDTLVYRLDGTR</sequence>
<dbReference type="PANTHER" id="PTHR10259">
    <property type="entry name" value="THIOPURINE S-METHYLTRANSFERASE"/>
    <property type="match status" value="1"/>
</dbReference>
<dbReference type="EMBL" id="NEVL01000002">
    <property type="protein sequence ID" value="OZI39121.1"/>
    <property type="molecule type" value="Genomic_DNA"/>
</dbReference>
<name>A0A261SPW7_9BORD</name>
<dbReference type="PANTHER" id="PTHR10259:SF11">
    <property type="entry name" value="THIOPURINE S-METHYLTRANSFERASE"/>
    <property type="match status" value="1"/>
</dbReference>
<feature type="binding site" evidence="9">
    <location>
        <position position="45"/>
    </location>
    <ligand>
        <name>S-adenosyl-L-methionine</name>
        <dbReference type="ChEBI" id="CHEBI:59789"/>
    </ligand>
</feature>
<evidence type="ECO:0000256" key="3">
    <source>
        <dbReference type="ARBA" id="ARBA00008145"/>
    </source>
</evidence>
<dbReference type="FunFam" id="3.40.50.150:FF:000101">
    <property type="entry name" value="Thiopurine S-methyltransferase"/>
    <property type="match status" value="1"/>
</dbReference>
<evidence type="ECO:0000256" key="9">
    <source>
        <dbReference type="HAMAP-Rule" id="MF_00812"/>
    </source>
</evidence>
<evidence type="ECO:0000313" key="11">
    <source>
        <dbReference type="Proteomes" id="UP000217005"/>
    </source>
</evidence>
<dbReference type="Gene3D" id="3.40.50.150">
    <property type="entry name" value="Vaccinia Virus protein VP39"/>
    <property type="match status" value="1"/>
</dbReference>
<evidence type="ECO:0000256" key="7">
    <source>
        <dbReference type="ARBA" id="ARBA00022679"/>
    </source>
</evidence>
<keyword evidence="7 9" id="KW-0808">Transferase</keyword>
<dbReference type="NCBIfam" id="NF009732">
    <property type="entry name" value="PRK13255.1"/>
    <property type="match status" value="1"/>
</dbReference>
<accession>A0A261SPW7</accession>
<comment type="caution">
    <text evidence="10">The sequence shown here is derived from an EMBL/GenBank/DDBJ whole genome shotgun (WGS) entry which is preliminary data.</text>
</comment>
<dbReference type="OrthoDB" id="9778208at2"/>
<protein>
    <recommendedName>
        <fullName evidence="4 9">Thiopurine S-methyltransferase</fullName>
        <ecNumber evidence="4 9">2.1.1.67</ecNumber>
    </recommendedName>
    <alternativeName>
        <fullName evidence="9">Thiopurine methyltransferase</fullName>
    </alternativeName>
</protein>
<dbReference type="NCBIfam" id="TIGR03840">
    <property type="entry name" value="TMPT_Se_Te"/>
    <property type="match status" value="1"/>
</dbReference>
<dbReference type="GO" id="GO:0005737">
    <property type="term" value="C:cytoplasm"/>
    <property type="evidence" value="ECO:0007669"/>
    <property type="project" value="UniProtKB-SubCell"/>
</dbReference>
<organism evidence="10 11">
    <name type="scientific">Bordetella genomosp. 1</name>
    <dbReference type="NCBI Taxonomy" id="1395607"/>
    <lineage>
        <taxon>Bacteria</taxon>
        <taxon>Pseudomonadati</taxon>
        <taxon>Pseudomonadota</taxon>
        <taxon>Betaproteobacteria</taxon>
        <taxon>Burkholderiales</taxon>
        <taxon>Alcaligenaceae</taxon>
        <taxon>Bordetella</taxon>
    </lineage>
</organism>
<dbReference type="HAMAP" id="MF_00812">
    <property type="entry name" value="Thiopur_methtran"/>
    <property type="match status" value="1"/>
</dbReference>
<evidence type="ECO:0000256" key="6">
    <source>
        <dbReference type="ARBA" id="ARBA00022603"/>
    </source>
</evidence>
<feature type="binding site" evidence="9">
    <location>
        <position position="66"/>
    </location>
    <ligand>
        <name>S-adenosyl-L-methionine</name>
        <dbReference type="ChEBI" id="CHEBI:59789"/>
    </ligand>
</feature>
<dbReference type="AlphaFoldDB" id="A0A261SPW7"/>
<comment type="similarity">
    <text evidence="3 9">Belongs to the class I-like SAM-binding methyltransferase superfamily. TPMT family.</text>
</comment>